<keyword evidence="1" id="KW-0479">Metal-binding</keyword>
<proteinExistence type="predicted"/>
<dbReference type="OrthoDB" id="261960at2759"/>
<name>A0A061J5S0_TRYRA</name>
<evidence type="ECO:0000313" key="7">
    <source>
        <dbReference type="EMBL" id="ESL10783.1"/>
    </source>
</evidence>
<feature type="domain" description="WLM" evidence="6">
    <location>
        <begin position="264"/>
        <end position="464"/>
    </location>
</feature>
<dbReference type="GO" id="GO:0008237">
    <property type="term" value="F:metallopeptidase activity"/>
    <property type="evidence" value="ECO:0007669"/>
    <property type="project" value="TreeGrafter"/>
</dbReference>
<dbReference type="SMART" id="SM00547">
    <property type="entry name" value="ZnF_RBZ"/>
    <property type="match status" value="3"/>
</dbReference>
<dbReference type="InterPro" id="IPR036443">
    <property type="entry name" value="Znf_RanBP2_sf"/>
</dbReference>
<feature type="domain" description="WLM" evidence="6">
    <location>
        <begin position="5"/>
        <end position="180"/>
    </location>
</feature>
<evidence type="ECO:0008006" key="9">
    <source>
        <dbReference type="Google" id="ProtNLM"/>
    </source>
</evidence>
<keyword evidence="2 4" id="KW-0863">Zinc-finger</keyword>
<reference evidence="7 8" key="1">
    <citation type="submission" date="2013-07" db="EMBL/GenBank/DDBJ databases">
        <authorList>
            <person name="Stoco P.H."/>
            <person name="Wagner G."/>
            <person name="Gerber A."/>
            <person name="Zaha A."/>
            <person name="Thompson C."/>
            <person name="Bartholomeu D.C."/>
            <person name="Luckemeyer D.D."/>
            <person name="Bahia D."/>
            <person name="Loreto E."/>
            <person name="Prestes E.B."/>
            <person name="Lima F.M."/>
            <person name="Rodrigues-Luiz G."/>
            <person name="Vallejo G.A."/>
            <person name="Filho J.F."/>
            <person name="Monteiro K.M."/>
            <person name="Tyler K.M."/>
            <person name="de Almeida L.G."/>
            <person name="Ortiz M.F."/>
            <person name="Siervo M.A."/>
            <person name="de Moraes M.H."/>
            <person name="Cunha O.L."/>
            <person name="Mendonca-Neto R."/>
            <person name="Silva R."/>
            <person name="Teixeira S.M."/>
            <person name="Murta S.M."/>
            <person name="Sincero T.C."/>
            <person name="Mendes T.A."/>
            <person name="Urmenyi T.P."/>
            <person name="Silva V.G."/>
            <person name="da Rocha W.D."/>
            <person name="Andersson B."/>
            <person name="Romanha A.J."/>
            <person name="Steindel M."/>
            <person name="de Vasconcelos A.T."/>
            <person name="Grisard E.C."/>
        </authorList>
    </citation>
    <scope>NUCLEOTIDE SEQUENCE [LARGE SCALE GENOMIC DNA]</scope>
    <source>
        <strain evidence="7 8">SC58</strain>
    </source>
</reference>
<keyword evidence="3" id="KW-0862">Zinc</keyword>
<evidence type="ECO:0000259" key="6">
    <source>
        <dbReference type="PROSITE" id="PS51397"/>
    </source>
</evidence>
<accession>A0A061J5S0</accession>
<evidence type="ECO:0000256" key="4">
    <source>
        <dbReference type="PROSITE-ProRule" id="PRU00322"/>
    </source>
</evidence>
<dbReference type="InterPro" id="IPR013536">
    <property type="entry name" value="WLM_dom"/>
</dbReference>
<dbReference type="Pfam" id="PF08325">
    <property type="entry name" value="WLM"/>
    <property type="match status" value="2"/>
</dbReference>
<comment type="caution">
    <text evidence="7">The sequence shown here is derived from an EMBL/GenBank/DDBJ whole genome shotgun (WGS) entry which is preliminary data.</text>
</comment>
<dbReference type="GO" id="GO:0005634">
    <property type="term" value="C:nucleus"/>
    <property type="evidence" value="ECO:0007669"/>
    <property type="project" value="TreeGrafter"/>
</dbReference>
<gene>
    <name evidence="7" type="ORF">TRSC58_01478</name>
</gene>
<dbReference type="GO" id="GO:0008270">
    <property type="term" value="F:zinc ion binding"/>
    <property type="evidence" value="ECO:0007669"/>
    <property type="project" value="UniProtKB-KW"/>
</dbReference>
<dbReference type="PROSITE" id="PS51397">
    <property type="entry name" value="WLM"/>
    <property type="match status" value="2"/>
</dbReference>
<organism evidence="7 8">
    <name type="scientific">Trypanosoma rangeli SC58</name>
    <dbReference type="NCBI Taxonomy" id="429131"/>
    <lineage>
        <taxon>Eukaryota</taxon>
        <taxon>Discoba</taxon>
        <taxon>Euglenozoa</taxon>
        <taxon>Kinetoplastea</taxon>
        <taxon>Metakinetoplastina</taxon>
        <taxon>Trypanosomatida</taxon>
        <taxon>Trypanosomatidae</taxon>
        <taxon>Trypanosoma</taxon>
        <taxon>Herpetosoma</taxon>
    </lineage>
</organism>
<evidence type="ECO:0000256" key="1">
    <source>
        <dbReference type="ARBA" id="ARBA00022723"/>
    </source>
</evidence>
<dbReference type="PROSITE" id="PS50199">
    <property type="entry name" value="ZF_RANBP2_2"/>
    <property type="match status" value="1"/>
</dbReference>
<keyword evidence="8" id="KW-1185">Reference proteome</keyword>
<dbReference type="VEuPathDB" id="TriTrypDB:TRSC58_01478"/>
<dbReference type="Proteomes" id="UP000031737">
    <property type="component" value="Unassembled WGS sequence"/>
</dbReference>
<dbReference type="GO" id="GO:0006281">
    <property type="term" value="P:DNA repair"/>
    <property type="evidence" value="ECO:0007669"/>
    <property type="project" value="TreeGrafter"/>
</dbReference>
<dbReference type="PROSITE" id="PS01358">
    <property type="entry name" value="ZF_RANBP2_1"/>
    <property type="match status" value="1"/>
</dbReference>
<feature type="domain" description="RanBP2-type" evidence="5">
    <location>
        <begin position="233"/>
        <end position="264"/>
    </location>
</feature>
<dbReference type="InterPro" id="IPR001876">
    <property type="entry name" value="Znf_RanBP2"/>
</dbReference>
<evidence type="ECO:0000256" key="2">
    <source>
        <dbReference type="ARBA" id="ARBA00022771"/>
    </source>
</evidence>
<dbReference type="InterPro" id="IPR053000">
    <property type="entry name" value="WSS1-like_metalloprotease"/>
</dbReference>
<dbReference type="AlphaFoldDB" id="A0A061J5S0"/>
<evidence type="ECO:0000313" key="8">
    <source>
        <dbReference type="Proteomes" id="UP000031737"/>
    </source>
</evidence>
<evidence type="ECO:0000256" key="3">
    <source>
        <dbReference type="ARBA" id="ARBA00022833"/>
    </source>
</evidence>
<protein>
    <recommendedName>
        <fullName evidence="9">WLM domain-containing protein</fullName>
    </recommendedName>
</protein>
<sequence>MALPADTLAKYNTIDAATTLGWAKDDYAREYMQRLLVRAHAILLAHKWKIKHLKEFYPRSARLLGLNVNKGDEVCVRFRAPGAKTTFLPFSEVLCTLLHEIAHCRYSRHDKYFWGLYSQLVMECEQLEVRIVSGNTEGTASRTFRFTGTHRLGGSGPLLRPSCLLSLRQLLADAAEKRLRQTRWGERDGCGCDDVAASSTLPSEGGWICPRCRNVNVSTSTVCDFCSDVVDLNGGEQGWDCARCSFHNYCTLQHCEACNCTRLTLPDFPKFAVQHIRPLTTSTTDLAAYTLLGRVADLLDTILQEREWQVTCLHEFSPTTASVMSHGEFTESRRAVVRVRLRSPSKASEFLPFVCVCTAVLHQLAHLIERHHGVKFCEAWVALLHCCLRTEQARATDAVMSRENKESLLQFTSLLECMIKDERNNRNRPPTTSVMHFFFADCGNVAKRERSPEGIDGANERRQGGVDYSGSWVCSKCQFLNSVGAFLYCEMCGTPRLFCIPCWERPVGSLEVPVIIDDEDDNEKGNFPCTNDDVMVII</sequence>
<dbReference type="Gene3D" id="4.10.1060.10">
    <property type="entry name" value="Zinc finger, RanBP2-type"/>
    <property type="match status" value="2"/>
</dbReference>
<dbReference type="SUPFAM" id="SSF90209">
    <property type="entry name" value="Ran binding protein zinc finger-like"/>
    <property type="match status" value="1"/>
</dbReference>
<dbReference type="PANTHER" id="PTHR46622">
    <property type="entry name" value="DNA-DEPENDENT METALLOPROTEASE WSS1"/>
    <property type="match status" value="1"/>
</dbReference>
<dbReference type="EMBL" id="AUPL01001478">
    <property type="protein sequence ID" value="ESL10783.1"/>
    <property type="molecule type" value="Genomic_DNA"/>
</dbReference>
<dbReference type="PANTHER" id="PTHR46622:SF1">
    <property type="entry name" value="DNA-DEPENDENT METALLOPROTEASE WSS1"/>
    <property type="match status" value="1"/>
</dbReference>
<evidence type="ECO:0000259" key="5">
    <source>
        <dbReference type="PROSITE" id="PS50199"/>
    </source>
</evidence>